<dbReference type="Gene3D" id="3.10.530.10">
    <property type="entry name" value="CPE0013-like"/>
    <property type="match status" value="1"/>
</dbReference>
<evidence type="ECO:0000313" key="1">
    <source>
        <dbReference type="EMBL" id="QTL97671.1"/>
    </source>
</evidence>
<keyword evidence="2" id="KW-1185">Reference proteome</keyword>
<dbReference type="Pfam" id="PF07892">
    <property type="entry name" value="DUF1667"/>
    <property type="match status" value="1"/>
</dbReference>
<dbReference type="SUPFAM" id="SSF160148">
    <property type="entry name" value="CPE0013-like"/>
    <property type="match status" value="1"/>
</dbReference>
<gene>
    <name evidence="1" type="ORF">GM661_06565</name>
</gene>
<evidence type="ECO:0000313" key="2">
    <source>
        <dbReference type="Proteomes" id="UP000665020"/>
    </source>
</evidence>
<dbReference type="InterPro" id="IPR036593">
    <property type="entry name" value="CPE0013-like_sf"/>
</dbReference>
<dbReference type="PANTHER" id="PTHR39450:SF1">
    <property type="entry name" value="DUF1667 DOMAIN-CONTAINING PROTEIN"/>
    <property type="match status" value="1"/>
</dbReference>
<dbReference type="InterPro" id="IPR012460">
    <property type="entry name" value="DUF1667"/>
</dbReference>
<reference evidence="1" key="1">
    <citation type="submission" date="2019-12" db="EMBL/GenBank/DDBJ databases">
        <authorList>
            <person name="zhang j."/>
            <person name="sun C.M."/>
        </authorList>
    </citation>
    <scope>NUCLEOTIDE SEQUENCE</scope>
    <source>
        <strain evidence="1">NS-1</strain>
    </source>
</reference>
<dbReference type="PANTHER" id="PTHR39450">
    <property type="entry name" value="MOLYBDOPTERIN OXIDOREDUCTASE, 4FE-4S CLUSTER-BINDING SUBUNIT"/>
    <property type="match status" value="1"/>
</dbReference>
<proteinExistence type="predicted"/>
<dbReference type="EMBL" id="CP046640">
    <property type="protein sequence ID" value="QTL97671.1"/>
    <property type="molecule type" value="Genomic_DNA"/>
</dbReference>
<dbReference type="AlphaFoldDB" id="A0A8A7K887"/>
<accession>A0A8A7K887</accession>
<protein>
    <submittedName>
        <fullName evidence="1">DUF1667 domain-containing protein</fullName>
    </submittedName>
</protein>
<dbReference type="Proteomes" id="UP000665020">
    <property type="component" value="Chromosome"/>
</dbReference>
<dbReference type="KEGG" id="ifn:GM661_06565"/>
<organism evidence="1 2">
    <name type="scientific">Iocasia fonsfrigidae</name>
    <dbReference type="NCBI Taxonomy" id="2682810"/>
    <lineage>
        <taxon>Bacteria</taxon>
        <taxon>Bacillati</taxon>
        <taxon>Bacillota</taxon>
        <taxon>Clostridia</taxon>
        <taxon>Halanaerobiales</taxon>
        <taxon>Halanaerobiaceae</taxon>
        <taxon>Iocasia</taxon>
    </lineage>
</organism>
<name>A0A8A7K887_9FIRM</name>
<sequence length="123" mass="13639">MSRTNIVCINCPKGCRMTVETENNHIKNISGYSCPIGEKYARDEFENPVRILPTTVRVINGVLPLVSVKTEKPIAKELLLDAMREIAKIEVEAPVYLGQVVKENLLDTGVDLIATRTISSQRG</sequence>